<keyword evidence="2" id="KW-1133">Transmembrane helix</keyword>
<evidence type="ECO:0000256" key="2">
    <source>
        <dbReference type="SAM" id="Phobius"/>
    </source>
</evidence>
<feature type="compositionally biased region" description="Polar residues" evidence="1">
    <location>
        <begin position="17"/>
        <end position="34"/>
    </location>
</feature>
<evidence type="ECO:0000313" key="3">
    <source>
        <dbReference type="EMBL" id="KAG7478707.1"/>
    </source>
</evidence>
<feature type="compositionally biased region" description="Basic and acidic residues" evidence="1">
    <location>
        <begin position="1"/>
        <end position="15"/>
    </location>
</feature>
<feature type="region of interest" description="Disordered" evidence="1">
    <location>
        <begin position="1"/>
        <end position="67"/>
    </location>
</feature>
<name>A0AAV6PVI7_SOLSE</name>
<dbReference type="Proteomes" id="UP000693946">
    <property type="component" value="Linkage Group LG8"/>
</dbReference>
<evidence type="ECO:0000256" key="1">
    <source>
        <dbReference type="SAM" id="MobiDB-lite"/>
    </source>
</evidence>
<gene>
    <name evidence="3" type="ORF">JOB18_006465</name>
</gene>
<keyword evidence="2" id="KW-0472">Membrane</keyword>
<keyword evidence="2" id="KW-0812">Transmembrane</keyword>
<keyword evidence="4" id="KW-1185">Reference proteome</keyword>
<dbReference type="EMBL" id="JAGKHQ010000020">
    <property type="protein sequence ID" value="KAG7478707.1"/>
    <property type="molecule type" value="Genomic_DNA"/>
</dbReference>
<evidence type="ECO:0000313" key="4">
    <source>
        <dbReference type="Proteomes" id="UP000693946"/>
    </source>
</evidence>
<accession>A0AAV6PVI7</accession>
<protein>
    <submittedName>
        <fullName evidence="3">Uncharacterized protein</fullName>
    </submittedName>
</protein>
<organism evidence="3 4">
    <name type="scientific">Solea senegalensis</name>
    <name type="common">Senegalese sole</name>
    <dbReference type="NCBI Taxonomy" id="28829"/>
    <lineage>
        <taxon>Eukaryota</taxon>
        <taxon>Metazoa</taxon>
        <taxon>Chordata</taxon>
        <taxon>Craniata</taxon>
        <taxon>Vertebrata</taxon>
        <taxon>Euteleostomi</taxon>
        <taxon>Actinopterygii</taxon>
        <taxon>Neopterygii</taxon>
        <taxon>Teleostei</taxon>
        <taxon>Neoteleostei</taxon>
        <taxon>Acanthomorphata</taxon>
        <taxon>Carangaria</taxon>
        <taxon>Pleuronectiformes</taxon>
        <taxon>Pleuronectoidei</taxon>
        <taxon>Soleidae</taxon>
        <taxon>Solea</taxon>
    </lineage>
</organism>
<reference evidence="3 4" key="1">
    <citation type="journal article" date="2021" name="Sci. Rep.">
        <title>Chromosome anchoring in Senegalese sole (Solea senegalensis) reveals sex-associated markers and genome rearrangements in flatfish.</title>
        <authorList>
            <person name="Guerrero-Cozar I."/>
            <person name="Gomez-Garrido J."/>
            <person name="Berbel C."/>
            <person name="Martinez-Blanch J.F."/>
            <person name="Alioto T."/>
            <person name="Claros M.G."/>
            <person name="Gagnaire P.A."/>
            <person name="Manchado M."/>
        </authorList>
    </citation>
    <scope>NUCLEOTIDE SEQUENCE [LARGE SCALE GENOMIC DNA]</scope>
    <source>
        <strain evidence="3">Sse05_10M</strain>
    </source>
</reference>
<feature type="transmembrane region" description="Helical" evidence="2">
    <location>
        <begin position="74"/>
        <end position="94"/>
    </location>
</feature>
<feature type="compositionally biased region" description="Basic and acidic residues" evidence="1">
    <location>
        <begin position="36"/>
        <end position="56"/>
    </location>
</feature>
<dbReference type="AlphaFoldDB" id="A0AAV6PVI7"/>
<proteinExistence type="predicted"/>
<comment type="caution">
    <text evidence="3">The sequence shown here is derived from an EMBL/GenBank/DDBJ whole genome shotgun (WGS) entry which is preliminary data.</text>
</comment>
<sequence>MNRKADKSCPRDKAVLSKQQKLQQTNSANTTNHNGVIREEECRASDKDPSVEELHGKLPNRHSQSNDGALSHRGIFFGVTLYVVVFNGCNLYLIKARAVLHCPCNDVQEKTDPFRVKLSKFSAELSFAVSLESEIIRKTDE</sequence>